<gene>
    <name evidence="5 6" type="primary">rpsB</name>
    <name evidence="6" type="ORF">COT79_03305</name>
</gene>
<dbReference type="PANTHER" id="PTHR12534">
    <property type="entry name" value="30S RIBOSOMAL PROTEIN S2 PROKARYOTIC AND ORGANELLAR"/>
    <property type="match status" value="1"/>
</dbReference>
<dbReference type="Gene3D" id="3.40.50.10490">
    <property type="entry name" value="Glucose-6-phosphate isomerase like protein, domain 1"/>
    <property type="match status" value="1"/>
</dbReference>
<accession>A0A2M6R873</accession>
<dbReference type="GO" id="GO:0003735">
    <property type="term" value="F:structural constituent of ribosome"/>
    <property type="evidence" value="ECO:0007669"/>
    <property type="project" value="InterPro"/>
</dbReference>
<comment type="caution">
    <text evidence="6">The sequence shown here is derived from an EMBL/GenBank/DDBJ whole genome shotgun (WGS) entry which is preliminary data.</text>
</comment>
<dbReference type="PANTHER" id="PTHR12534:SF0">
    <property type="entry name" value="SMALL RIBOSOMAL SUBUNIT PROTEIN US2M"/>
    <property type="match status" value="1"/>
</dbReference>
<dbReference type="GO" id="GO:0022627">
    <property type="term" value="C:cytosolic small ribosomal subunit"/>
    <property type="evidence" value="ECO:0007669"/>
    <property type="project" value="TreeGrafter"/>
</dbReference>
<name>A0A2M6R873_9BACT</name>
<protein>
    <recommendedName>
        <fullName evidence="4 5">Small ribosomal subunit protein uS2</fullName>
    </recommendedName>
</protein>
<dbReference type="EMBL" id="PEZX01000041">
    <property type="protein sequence ID" value="PIS06697.1"/>
    <property type="molecule type" value="Genomic_DNA"/>
</dbReference>
<evidence type="ECO:0000256" key="1">
    <source>
        <dbReference type="ARBA" id="ARBA00006242"/>
    </source>
</evidence>
<dbReference type="InterPro" id="IPR023591">
    <property type="entry name" value="Ribosomal_uS2_flav_dom_sf"/>
</dbReference>
<comment type="similarity">
    <text evidence="1 5">Belongs to the universal ribosomal protein uS2 family.</text>
</comment>
<reference evidence="7" key="1">
    <citation type="submission" date="2017-09" db="EMBL/GenBank/DDBJ databases">
        <title>Depth-based differentiation of microbial function through sediment-hosted aquifers and enrichment of novel symbionts in the deep terrestrial subsurface.</title>
        <authorList>
            <person name="Probst A.J."/>
            <person name="Ladd B."/>
            <person name="Jarett J.K."/>
            <person name="Geller-Mcgrath D.E."/>
            <person name="Sieber C.M.K."/>
            <person name="Emerson J.B."/>
            <person name="Anantharaman K."/>
            <person name="Thomas B.C."/>
            <person name="Malmstrom R."/>
            <person name="Stieglmeier M."/>
            <person name="Klingl A."/>
            <person name="Woyke T."/>
            <person name="Ryan C.M."/>
            <person name="Banfield J.F."/>
        </authorList>
    </citation>
    <scope>NUCLEOTIDE SEQUENCE [LARGE SCALE GENOMIC DNA]</scope>
</reference>
<dbReference type="GO" id="GO:0006412">
    <property type="term" value="P:translation"/>
    <property type="evidence" value="ECO:0007669"/>
    <property type="project" value="UniProtKB-UniRule"/>
</dbReference>
<evidence type="ECO:0000313" key="6">
    <source>
        <dbReference type="EMBL" id="PIS06697.1"/>
    </source>
</evidence>
<keyword evidence="3 5" id="KW-0687">Ribonucleoprotein</keyword>
<dbReference type="InterPro" id="IPR005706">
    <property type="entry name" value="Ribosomal_uS2_bac/mit/plastid"/>
</dbReference>
<sequence length="244" mass="26848">MSTALPTVEELFATGAHYGHVRERSHPKARARIYSTINKVHIIDLEKTHADLITAIAYLKQQSKEGKTILLVGTKRQAKDVIEKVGKEHGIAYLSTKWLGGTLTNFATIKENLKRLEDFETEAASPEFALKPKRYQATITTKIERLHKTLDGMKNLQKLPDILVIVDTNKENTAVTEAKRLDIPVVGVLDTNSNPEDVAYPVMINDDAPAAVSLVVTLLAEAIAEGAKSAPKKEEKGVEKSVKS</sequence>
<evidence type="ECO:0000313" key="7">
    <source>
        <dbReference type="Proteomes" id="UP000231162"/>
    </source>
</evidence>
<dbReference type="PRINTS" id="PR00395">
    <property type="entry name" value="RIBOSOMALS2"/>
</dbReference>
<evidence type="ECO:0000256" key="5">
    <source>
        <dbReference type="HAMAP-Rule" id="MF_00291"/>
    </source>
</evidence>
<dbReference type="AlphaFoldDB" id="A0A2M6R873"/>
<evidence type="ECO:0000256" key="3">
    <source>
        <dbReference type="ARBA" id="ARBA00023274"/>
    </source>
</evidence>
<dbReference type="HAMAP" id="MF_00291_B">
    <property type="entry name" value="Ribosomal_uS2_B"/>
    <property type="match status" value="1"/>
</dbReference>
<dbReference type="NCBIfam" id="TIGR01011">
    <property type="entry name" value="rpsB_bact"/>
    <property type="match status" value="1"/>
</dbReference>
<proteinExistence type="inferred from homology"/>
<evidence type="ECO:0000256" key="2">
    <source>
        <dbReference type="ARBA" id="ARBA00022980"/>
    </source>
</evidence>
<evidence type="ECO:0000256" key="4">
    <source>
        <dbReference type="ARBA" id="ARBA00035256"/>
    </source>
</evidence>
<dbReference type="SUPFAM" id="SSF52313">
    <property type="entry name" value="Ribosomal protein S2"/>
    <property type="match status" value="1"/>
</dbReference>
<keyword evidence="2 5" id="KW-0689">Ribosomal protein</keyword>
<dbReference type="InterPro" id="IPR001865">
    <property type="entry name" value="Ribosomal_uS2"/>
</dbReference>
<dbReference type="Pfam" id="PF00318">
    <property type="entry name" value="Ribosomal_S2"/>
    <property type="match status" value="1"/>
</dbReference>
<dbReference type="CDD" id="cd01425">
    <property type="entry name" value="RPS2"/>
    <property type="match status" value="1"/>
</dbReference>
<dbReference type="Gene3D" id="1.10.287.610">
    <property type="entry name" value="Helix hairpin bin"/>
    <property type="match status" value="1"/>
</dbReference>
<dbReference type="Proteomes" id="UP000231162">
    <property type="component" value="Unassembled WGS sequence"/>
</dbReference>
<organism evidence="6 7">
    <name type="scientific">Candidatus Berkelbacteria bacterium CG10_big_fil_rev_8_21_14_0_10_43_14</name>
    <dbReference type="NCBI Taxonomy" id="1974515"/>
    <lineage>
        <taxon>Bacteria</taxon>
        <taxon>Candidatus Berkelbacteria</taxon>
    </lineage>
</organism>